<protein>
    <recommendedName>
        <fullName evidence="7">Transmembrane 9 superfamily member</fullName>
    </recommendedName>
</protein>
<comment type="similarity">
    <text evidence="2 7">Belongs to the nonaspanin (TM9SF) (TC 9.A.2) family.</text>
</comment>
<evidence type="ECO:0000256" key="5">
    <source>
        <dbReference type="ARBA" id="ARBA00022989"/>
    </source>
</evidence>
<dbReference type="Pfam" id="PF02990">
    <property type="entry name" value="EMP70"/>
    <property type="match status" value="1"/>
</dbReference>
<proteinExistence type="inferred from homology"/>
<keyword evidence="5 7" id="KW-1133">Transmembrane helix</keyword>
<dbReference type="AlphaFoldDB" id="A0A1X6NXV7"/>
<feature type="transmembrane region" description="Helical" evidence="7">
    <location>
        <begin position="553"/>
        <end position="574"/>
    </location>
</feature>
<feature type="transmembrane region" description="Helical" evidence="7">
    <location>
        <begin position="360"/>
        <end position="382"/>
    </location>
</feature>
<gene>
    <name evidence="8" type="ORF">BU14_0353s0014</name>
</gene>
<feature type="transmembrane region" description="Helical" evidence="7">
    <location>
        <begin position="594"/>
        <end position="619"/>
    </location>
</feature>
<feature type="transmembrane region" description="Helical" evidence="7">
    <location>
        <begin position="328"/>
        <end position="354"/>
    </location>
</feature>
<feature type="transmembrane region" description="Helical" evidence="7">
    <location>
        <begin position="429"/>
        <end position="451"/>
    </location>
</feature>
<organism evidence="8 9">
    <name type="scientific">Porphyra umbilicalis</name>
    <name type="common">Purple laver</name>
    <name type="synonym">Red alga</name>
    <dbReference type="NCBI Taxonomy" id="2786"/>
    <lineage>
        <taxon>Eukaryota</taxon>
        <taxon>Rhodophyta</taxon>
        <taxon>Bangiophyceae</taxon>
        <taxon>Bangiales</taxon>
        <taxon>Bangiaceae</taxon>
        <taxon>Porphyra</taxon>
    </lineage>
</organism>
<comment type="subcellular location">
    <subcellularLocation>
        <location evidence="1">Membrane</location>
        <topology evidence="1">Multi-pass membrane protein</topology>
    </subcellularLocation>
</comment>
<evidence type="ECO:0000256" key="2">
    <source>
        <dbReference type="ARBA" id="ARBA00005227"/>
    </source>
</evidence>
<dbReference type="OrthoDB" id="1666796at2759"/>
<keyword evidence="4" id="KW-0732">Signal</keyword>
<dbReference type="Proteomes" id="UP000218209">
    <property type="component" value="Unassembled WGS sequence"/>
</dbReference>
<keyword evidence="3 7" id="KW-0812">Transmembrane</keyword>
<evidence type="ECO:0000313" key="8">
    <source>
        <dbReference type="EMBL" id="OSX73370.1"/>
    </source>
</evidence>
<evidence type="ECO:0000313" key="9">
    <source>
        <dbReference type="Proteomes" id="UP000218209"/>
    </source>
</evidence>
<dbReference type="GO" id="GO:0072657">
    <property type="term" value="P:protein localization to membrane"/>
    <property type="evidence" value="ECO:0007669"/>
    <property type="project" value="TreeGrafter"/>
</dbReference>
<evidence type="ECO:0000256" key="1">
    <source>
        <dbReference type="ARBA" id="ARBA00004141"/>
    </source>
</evidence>
<evidence type="ECO:0000256" key="3">
    <source>
        <dbReference type="ARBA" id="ARBA00022692"/>
    </source>
</evidence>
<feature type="transmembrane region" description="Helical" evidence="7">
    <location>
        <begin position="254"/>
        <end position="276"/>
    </location>
</feature>
<feature type="transmembrane region" description="Helical" evidence="7">
    <location>
        <begin position="520"/>
        <end position="544"/>
    </location>
</feature>
<accession>A0A1X6NXV7</accession>
<evidence type="ECO:0000256" key="7">
    <source>
        <dbReference type="RuleBase" id="RU363079"/>
    </source>
</evidence>
<keyword evidence="9" id="KW-1185">Reference proteome</keyword>
<reference evidence="8 9" key="1">
    <citation type="submission" date="2017-03" db="EMBL/GenBank/DDBJ databases">
        <title>WGS assembly of Porphyra umbilicalis.</title>
        <authorList>
            <person name="Brawley S.H."/>
            <person name="Blouin N.A."/>
            <person name="Ficko-Blean E."/>
            <person name="Wheeler G.L."/>
            <person name="Lohr M."/>
            <person name="Goodson H.V."/>
            <person name="Jenkins J.W."/>
            <person name="Blaby-Haas C.E."/>
            <person name="Helliwell K.E."/>
            <person name="Chan C."/>
            <person name="Marriage T."/>
            <person name="Bhattacharya D."/>
            <person name="Klein A.S."/>
            <person name="Badis Y."/>
            <person name="Brodie J."/>
            <person name="Cao Y."/>
            <person name="Collen J."/>
            <person name="Dittami S.M."/>
            <person name="Gachon C.M."/>
            <person name="Green B.R."/>
            <person name="Karpowicz S."/>
            <person name="Kim J.W."/>
            <person name="Kudahl U."/>
            <person name="Lin S."/>
            <person name="Michel G."/>
            <person name="Mittag M."/>
            <person name="Olson B.J."/>
            <person name="Pangilinan J."/>
            <person name="Peng Y."/>
            <person name="Qiu H."/>
            <person name="Shu S."/>
            <person name="Singer J.T."/>
            <person name="Smith A.G."/>
            <person name="Sprecher B.N."/>
            <person name="Wagner V."/>
            <person name="Wang W."/>
            <person name="Wang Z.-Y."/>
            <person name="Yan J."/>
            <person name="Yarish C."/>
            <person name="Zoeuner-Riek S."/>
            <person name="Zhuang Y."/>
            <person name="Zou Y."/>
            <person name="Lindquist E.A."/>
            <person name="Grimwood J."/>
            <person name="Barry K."/>
            <person name="Rokhsar D.S."/>
            <person name="Schmutz J."/>
            <person name="Stiller J.W."/>
            <person name="Grossman A.R."/>
            <person name="Prochnik S.E."/>
        </authorList>
    </citation>
    <scope>NUCLEOTIDE SEQUENCE [LARGE SCALE GENOMIC DNA]</scope>
    <source>
        <strain evidence="8">4086291</strain>
    </source>
</reference>
<evidence type="ECO:0000256" key="6">
    <source>
        <dbReference type="ARBA" id="ARBA00023136"/>
    </source>
</evidence>
<evidence type="ECO:0000256" key="4">
    <source>
        <dbReference type="ARBA" id="ARBA00022729"/>
    </source>
</evidence>
<name>A0A1X6NXV7_PORUM</name>
<feature type="transmembrane region" description="Helical" evidence="7">
    <location>
        <begin position="487"/>
        <end position="508"/>
    </location>
</feature>
<feature type="transmembrane region" description="Helical" evidence="7">
    <location>
        <begin position="394"/>
        <end position="417"/>
    </location>
</feature>
<sequence>MPFDYESLPYCPVDAADAAAAKRGRRRLSLGQLLMGERSRLTPYPMRLRRNVACDALCSTLVTADDAAVLGRRVRDGYRARLSMDDLPLIMRARTSTRAPYLRGHPLGEPAPGGGGASAAAARDAPPFRLYNHLSFVVYYHDASAPAASSAAAAVEPGGSAPSGAPPRYRVVGFEVAPVSVDHVWAPADGGAARLTTCPVNASTAAPLLLTPASGAAVNVTYTYDVTWRPSEVAWATRWDALTPVSTGRETVQWFAVANSALLSCTLTAVVAVIILRTLKRDVARYAALEALVDGDDGADEFGAAEDYGGWKLLRGDVFRAPAHAARLAALGGCGSQLAVMAAATVLVGILGFLSPSRRGGLLSMLITLWVLSSAAAGYVSARLHKALGGSGRSWLPTALGVALGLPAFTFSVLLFLNGVLWASGSVGATPFAALLALVALWFGATTPLTLAGARLGHRVKAYDFPVRTNQIPRPVPLQPAYLRAPWCHLAVGAVPFACVMIELRYTLDSLWRGDLYGGFFFVTLCFFLLTVVSAECAVVLVYAKLVHEDHRVVWDAFLAPATSGLYVLAYSVAWMVRSPDLGGASVVSDLLFVVYNLLVAVCFGLLTGAVGLVSVLWFMRRIFGAVRSD</sequence>
<dbReference type="InterPro" id="IPR004240">
    <property type="entry name" value="EMP70"/>
</dbReference>
<dbReference type="PANTHER" id="PTHR10766">
    <property type="entry name" value="TRANSMEMBRANE 9 SUPERFAMILY PROTEIN"/>
    <property type="match status" value="1"/>
</dbReference>
<keyword evidence="6 7" id="KW-0472">Membrane</keyword>
<dbReference type="GO" id="GO:0016020">
    <property type="term" value="C:membrane"/>
    <property type="evidence" value="ECO:0007669"/>
    <property type="project" value="UniProtKB-SubCell"/>
</dbReference>
<dbReference type="EMBL" id="KV919000">
    <property type="protein sequence ID" value="OSX73370.1"/>
    <property type="molecule type" value="Genomic_DNA"/>
</dbReference>